<geneLocation type="plasmid" evidence="2 3">
    <name>plas-002</name>
</geneLocation>
<accession>A0A7T7KNN9</accession>
<sequence>MDKNDRHFSATFDRRIAHVGATAQAPEHLSAIGVVCFAVTVFGVSITHLQLETQMDPLPSQPITDK</sequence>
<protein>
    <submittedName>
        <fullName evidence="2">Uncharacterized protein</fullName>
    </submittedName>
</protein>
<keyword evidence="1" id="KW-0472">Membrane</keyword>
<evidence type="ECO:0000313" key="3">
    <source>
        <dbReference type="Proteomes" id="UP000596083"/>
    </source>
</evidence>
<gene>
    <name evidence="2" type="ORF">JET14_21560</name>
</gene>
<organism evidence="2 3">
    <name type="scientific">Martelella lutilitoris</name>
    <dbReference type="NCBI Taxonomy" id="2583532"/>
    <lineage>
        <taxon>Bacteria</taxon>
        <taxon>Pseudomonadati</taxon>
        <taxon>Pseudomonadota</taxon>
        <taxon>Alphaproteobacteria</taxon>
        <taxon>Hyphomicrobiales</taxon>
        <taxon>Aurantimonadaceae</taxon>
        <taxon>Martelella</taxon>
    </lineage>
</organism>
<feature type="transmembrane region" description="Helical" evidence="1">
    <location>
        <begin position="29"/>
        <end position="51"/>
    </location>
</feature>
<dbReference type="AlphaFoldDB" id="A0A7T7KNN9"/>
<evidence type="ECO:0000256" key="1">
    <source>
        <dbReference type="SAM" id="Phobius"/>
    </source>
</evidence>
<dbReference type="EMBL" id="CP066788">
    <property type="protein sequence ID" value="QQM33051.1"/>
    <property type="molecule type" value="Genomic_DNA"/>
</dbReference>
<dbReference type="RefSeq" id="WP_200338395.1">
    <property type="nucleotide sequence ID" value="NZ_CP066788.1"/>
</dbReference>
<reference evidence="2 3" key="1">
    <citation type="submission" date="2020-12" db="EMBL/GenBank/DDBJ databases">
        <authorList>
            <person name="Zheng R.K."/>
            <person name="Sun C.M."/>
        </authorList>
    </citation>
    <scope>NUCLEOTIDE SEQUENCE [LARGE SCALE GENOMIC DNA]</scope>
    <source>
        <strain evidence="2 3">ZRK001</strain>
        <plasmid evidence="2 3">plas-002</plasmid>
    </source>
</reference>
<keyword evidence="1" id="KW-1133">Transmembrane helix</keyword>
<dbReference type="Proteomes" id="UP000596083">
    <property type="component" value="Plasmid plas-002"/>
</dbReference>
<keyword evidence="2" id="KW-0614">Plasmid</keyword>
<name>A0A7T7KNN9_9HYPH</name>
<proteinExistence type="predicted"/>
<dbReference type="KEGG" id="mlut:JET14_21560"/>
<keyword evidence="1" id="KW-0812">Transmembrane</keyword>
<evidence type="ECO:0000313" key="2">
    <source>
        <dbReference type="EMBL" id="QQM33051.1"/>
    </source>
</evidence>